<dbReference type="Gene3D" id="2.60.120.620">
    <property type="entry name" value="q2cbj1_9rhob like domain"/>
    <property type="match status" value="1"/>
</dbReference>
<evidence type="ECO:0000313" key="1">
    <source>
        <dbReference type="EMBL" id="KAF5669024.1"/>
    </source>
</evidence>
<dbReference type="Proteomes" id="UP000567885">
    <property type="component" value="Unassembled WGS sequence"/>
</dbReference>
<dbReference type="EMBL" id="JAAGWQ010000088">
    <property type="protein sequence ID" value="KAF5669024.1"/>
    <property type="molecule type" value="Genomic_DNA"/>
</dbReference>
<accession>A0A8H5TB93</accession>
<protein>
    <submittedName>
        <fullName evidence="1">2og-fe oxygenase superfamily</fullName>
    </submittedName>
</protein>
<reference evidence="1 2" key="1">
    <citation type="submission" date="2020-05" db="EMBL/GenBank/DDBJ databases">
        <title>Identification and distribution of gene clusters putatively required for synthesis of sphingolipid metabolism inhibitors in phylogenetically diverse species of the filamentous fungus Fusarium.</title>
        <authorList>
            <person name="Kim H.-S."/>
            <person name="Busman M."/>
            <person name="Brown D.W."/>
            <person name="Divon H."/>
            <person name="Uhlig S."/>
            <person name="Proctor R.H."/>
        </authorList>
    </citation>
    <scope>NUCLEOTIDE SEQUENCE [LARGE SCALE GENOMIC DNA]</scope>
    <source>
        <strain evidence="1 2">NRRL 20693</strain>
    </source>
</reference>
<sequence length="924" mass="104252">MFAPFSAIEISDGSSDDSHGDLTEDNRELLHVLDSIQSTGKIATFNRYSAFVNPGLTIEGEHLIPLPLKGDDAQAIKSVCRQAPFGHGDKTVVDTSVRNTWELDASKFELANSEWPSFFDRMLEDTAKGLGFQMVVAKPHKLLLYEPGSFFKPHKDSEKEQGMIGTLVVCLPSQHEGSDVHLSSGSQVTSYSTAPSSKFDLTSISWYSDVTHEVTTLISGYRLILTYKLFVLGEEPFSASAVLEQTDHLKTTLNKWQARSPDLEKLMYPLDHLYTESSLCLQNLKGRDRAVTHTLNNICSAAGFYLLLAHATHVKNGEDGYGAWGDDSEEDHTVLNAVYTLNGSKVASNVDIKIDEILGYSISKEDPDSEDEGEFTGNENAPPTFRYHKTVVVILPKVRLRQYLSKHSPNYMKGPSAENDCLTEMVCQDLANNRNDPYTKQVATNFISDVLDFSVKPKGEIVGLISKWALELGNIPMFRACVKATYVSVGLRPDHVNAFPFYAYRKAISEELVNHFRVHCDGKEQSIDWDHWLQDLKSAPNTATEFDAFCTVFETCTTHQPLLTSFKAWADPISDKKLEEQSVWAGSDLSFILGTLKSRNADREWILQSFLPAIIPQASRHFLWGLLHRISLERATAFPNSGELYKSIIQHGRQKLCLSELDIGPYAPRYLGGSHDQSMPCQEFVRVLEEGHINGSGQEVLDLLELSCKRLVEKKGLWSSVSAIYLRRNFLEPLIKALETYKVPSVPAVQGFFEVALRDIFHKPINVRPAHLPGWAHEERDVCSRSSKCGECQQMNDFLKNPEQQQWHYKAGKASRDHVESQLRDPIYSLETLKIRSPHTLVVTKRGTNYEKALRTWKQAFRGVDDSVYCMRSDYLKSFMGEEKYKELFLLEKPGQEDLRNAMTLTRPREGGMVPPSAKRTRLW</sequence>
<organism evidence="1 2">
    <name type="scientific">Fusarium heterosporum</name>
    <dbReference type="NCBI Taxonomy" id="42747"/>
    <lineage>
        <taxon>Eukaryota</taxon>
        <taxon>Fungi</taxon>
        <taxon>Dikarya</taxon>
        <taxon>Ascomycota</taxon>
        <taxon>Pezizomycotina</taxon>
        <taxon>Sordariomycetes</taxon>
        <taxon>Hypocreomycetidae</taxon>
        <taxon>Hypocreales</taxon>
        <taxon>Nectriaceae</taxon>
        <taxon>Fusarium</taxon>
        <taxon>Fusarium heterosporum species complex</taxon>
    </lineage>
</organism>
<proteinExistence type="predicted"/>
<comment type="caution">
    <text evidence="1">The sequence shown here is derived from an EMBL/GenBank/DDBJ whole genome shotgun (WGS) entry which is preliminary data.</text>
</comment>
<evidence type="ECO:0000313" key="2">
    <source>
        <dbReference type="Proteomes" id="UP000567885"/>
    </source>
</evidence>
<name>A0A8H5TB93_FUSHE</name>
<gene>
    <name evidence="1" type="ORF">FHETE_5116</name>
</gene>
<dbReference type="PANTHER" id="PTHR33099:SF7">
    <property type="entry name" value="MYND-TYPE DOMAIN-CONTAINING PROTEIN"/>
    <property type="match status" value="1"/>
</dbReference>
<dbReference type="AlphaFoldDB" id="A0A8H5TB93"/>
<dbReference type="OrthoDB" id="27483at2759"/>
<keyword evidence="2" id="KW-1185">Reference proteome</keyword>
<dbReference type="PANTHER" id="PTHR33099">
    <property type="entry name" value="FE2OG DIOXYGENASE DOMAIN-CONTAINING PROTEIN"/>
    <property type="match status" value="1"/>
</dbReference>